<keyword evidence="7" id="KW-0732">Signal</keyword>
<dbReference type="InterPro" id="IPR036864">
    <property type="entry name" value="Zn2-C6_fun-type_DNA-bd_sf"/>
</dbReference>
<dbReference type="GO" id="GO:0008270">
    <property type="term" value="F:zinc ion binding"/>
    <property type="evidence" value="ECO:0007669"/>
    <property type="project" value="InterPro"/>
</dbReference>
<evidence type="ECO:0000259" key="8">
    <source>
        <dbReference type="PROSITE" id="PS50048"/>
    </source>
</evidence>
<accession>A0A1L0BZ52</accession>
<evidence type="ECO:0000313" key="9">
    <source>
        <dbReference type="EMBL" id="SGZ56609.1"/>
    </source>
</evidence>
<proteinExistence type="predicted"/>
<organism evidence="9 10">
    <name type="scientific">Sungouiella intermedia</name>
    <dbReference type="NCBI Taxonomy" id="45354"/>
    <lineage>
        <taxon>Eukaryota</taxon>
        <taxon>Fungi</taxon>
        <taxon>Dikarya</taxon>
        <taxon>Ascomycota</taxon>
        <taxon>Saccharomycotina</taxon>
        <taxon>Pichiomycetes</taxon>
        <taxon>Metschnikowiaceae</taxon>
        <taxon>Sungouiella</taxon>
    </lineage>
</organism>
<keyword evidence="5" id="KW-0539">Nucleus</keyword>
<feature type="region of interest" description="Disordered" evidence="6">
    <location>
        <begin position="212"/>
        <end position="234"/>
    </location>
</feature>
<dbReference type="Pfam" id="PF00172">
    <property type="entry name" value="Zn_clus"/>
    <property type="match status" value="1"/>
</dbReference>
<evidence type="ECO:0000313" key="10">
    <source>
        <dbReference type="Proteomes" id="UP000182259"/>
    </source>
</evidence>
<dbReference type="CDD" id="cd12148">
    <property type="entry name" value="fungal_TF_MHR"/>
    <property type="match status" value="1"/>
</dbReference>
<dbReference type="GO" id="GO:0045944">
    <property type="term" value="P:positive regulation of transcription by RNA polymerase II"/>
    <property type="evidence" value="ECO:0007669"/>
    <property type="project" value="TreeGrafter"/>
</dbReference>
<sequence length="1069" mass="121057">MHAQISILSACLFSTLFPSPSCSQFVSGLSQSLPQSTRNPSNPTEYSTTDSNLDSNFDLKLDSNIDSSLTSNFVSNSNSTSSNTIFQSGASTSSHTSPQSLQFPDPVYALNTGNSTSEYTLDSLTPTVSAMSQPRRRHRNTSVCTFCKRRKVRCDKGAPCSTCVKYGNKNCEYVNDVYQTKAAPHSNGFNESVLSLETVPMTRKPASMVSLIPNSAHRPGSNSSSSRSHSTGSLTSRYVNGSAPLLTPAVHSELELLKQKILMLEQLVSYSNHIDGTSSSTSASSPSEPVKWQGRLNGEENSLLGYYPSSSADETLSFHDNYLPFLSMQNMGSRYCAPLSWIALIKVDNAVSSMFAYKRKNVLLKRYLTKELSKDIETLKPAERFFREKISNEVALNDDSLFPDSSNLYPNKKNKNVPQQFVEKAKSLGLTVYEGDLDSVHDVLDKIQLILPTAKIVWMLVDRFFARVYPFFPFIDQFDFEHHLERIFGSNSRAHEKIKKLHVQGRMDLAFLALLLMVLRFGYLTLITNSDAMNEANLHSTDPSQRAQEIKFLMMNPIHMDFVDVAQVCLLQFGYLRVSNLSLLQLSLYIKLYFSFAPENGDSPEDTNSQSYTSMLINMAMSLGLHREPDNFKGKIRDDRTSNLCRKIWYYLLIIDLHNGMSNGSAPCVSGEMFDTSPPYYKPGNENVRDIEIEKEAVNGFRIDRCYNLLNSVVRSISSVHSPINLRDLYLKLSELEIEYIGEQRALVMEPNSQRLVPIDVSQAIQTKIYFQANFFLAGIAFHLFNHYERKNEIDLAYFYLKKVVSIVIFNTMPFYEDYVDKSYIWFQNSTDLAVTPSFQALVHKCMIVIQSTMARARFSLLQCESLPTHSEDMATNPEYKKRYDLLIEIFSLCDKCLSCFVSTLTKLSSRFYYSWRCLKAYEGLKGAREGTDYYLNFCKGREGYMLFTTPMLEDFVSVLKESLKVVRNNQLLKGVTPMFPEEMFSMDNEINSMPPIPETPVPILGENIDALWMQMMTMKPQMTKSILFSHTPPTVELDIGSGTFDSNLDNLVFGNDYSIFDSIFEDPI</sequence>
<evidence type="ECO:0000256" key="1">
    <source>
        <dbReference type="ARBA" id="ARBA00022723"/>
    </source>
</evidence>
<dbReference type="PROSITE" id="PS50048">
    <property type="entry name" value="ZN2_CY6_FUNGAL_2"/>
    <property type="match status" value="1"/>
</dbReference>
<reference evidence="9 10" key="1">
    <citation type="submission" date="2016-10" db="EMBL/GenBank/DDBJ databases">
        <authorList>
            <person name="de Groot N.N."/>
        </authorList>
    </citation>
    <scope>NUCLEOTIDE SEQUENCE [LARGE SCALE GENOMIC DNA]</scope>
    <source>
        <strain evidence="9 10">PYCC 4715</strain>
    </source>
</reference>
<evidence type="ECO:0000256" key="7">
    <source>
        <dbReference type="SAM" id="SignalP"/>
    </source>
</evidence>
<feature type="signal peptide" evidence="7">
    <location>
        <begin position="1"/>
        <end position="23"/>
    </location>
</feature>
<protein>
    <submittedName>
        <fullName evidence="9">CIC11C00000000511</fullName>
    </submittedName>
</protein>
<dbReference type="EMBL" id="LT635768">
    <property type="protein sequence ID" value="SGZ56609.1"/>
    <property type="molecule type" value="Genomic_DNA"/>
</dbReference>
<evidence type="ECO:0000256" key="6">
    <source>
        <dbReference type="SAM" id="MobiDB-lite"/>
    </source>
</evidence>
<dbReference type="Gene3D" id="4.10.240.10">
    <property type="entry name" value="Zn(2)-C6 fungal-type DNA-binding domain"/>
    <property type="match status" value="1"/>
</dbReference>
<dbReference type="SMART" id="SM00066">
    <property type="entry name" value="GAL4"/>
    <property type="match status" value="1"/>
</dbReference>
<feature type="chain" id="PRO_5012114521" evidence="7">
    <location>
        <begin position="24"/>
        <end position="1069"/>
    </location>
</feature>
<dbReference type="GO" id="GO:0000978">
    <property type="term" value="F:RNA polymerase II cis-regulatory region sequence-specific DNA binding"/>
    <property type="evidence" value="ECO:0007669"/>
    <property type="project" value="TreeGrafter"/>
</dbReference>
<dbReference type="PANTHER" id="PTHR31069:SF12">
    <property type="entry name" value="TRANSCRIPTION FACTOR DOMAIN-CONTAINING PROTEIN"/>
    <property type="match status" value="1"/>
</dbReference>
<feature type="compositionally biased region" description="Polar residues" evidence="6">
    <location>
        <begin position="85"/>
        <end position="102"/>
    </location>
</feature>
<dbReference type="InterPro" id="IPR001138">
    <property type="entry name" value="Zn2Cys6_DnaBD"/>
</dbReference>
<keyword evidence="4" id="KW-0804">Transcription</keyword>
<evidence type="ECO:0000256" key="3">
    <source>
        <dbReference type="ARBA" id="ARBA00023125"/>
    </source>
</evidence>
<keyword evidence="2" id="KW-0805">Transcription regulation</keyword>
<feature type="region of interest" description="Disordered" evidence="6">
    <location>
        <begin position="85"/>
        <end position="106"/>
    </location>
</feature>
<dbReference type="GO" id="GO:0006351">
    <property type="term" value="P:DNA-templated transcription"/>
    <property type="evidence" value="ECO:0007669"/>
    <property type="project" value="InterPro"/>
</dbReference>
<dbReference type="InterPro" id="IPR050675">
    <property type="entry name" value="OAF3"/>
</dbReference>
<dbReference type="Pfam" id="PF04082">
    <property type="entry name" value="Fungal_trans"/>
    <property type="match status" value="1"/>
</dbReference>
<dbReference type="CDD" id="cd00067">
    <property type="entry name" value="GAL4"/>
    <property type="match status" value="1"/>
</dbReference>
<dbReference type="Proteomes" id="UP000182259">
    <property type="component" value="Chromosome V"/>
</dbReference>
<feature type="region of interest" description="Disordered" evidence="6">
    <location>
        <begin position="30"/>
        <end position="53"/>
    </location>
</feature>
<dbReference type="InterPro" id="IPR007219">
    <property type="entry name" value="XnlR_reg_dom"/>
</dbReference>
<evidence type="ECO:0000256" key="5">
    <source>
        <dbReference type="ARBA" id="ARBA00023242"/>
    </source>
</evidence>
<keyword evidence="3" id="KW-0238">DNA-binding</keyword>
<evidence type="ECO:0000256" key="2">
    <source>
        <dbReference type="ARBA" id="ARBA00023015"/>
    </source>
</evidence>
<dbReference type="PANTHER" id="PTHR31069">
    <property type="entry name" value="OLEATE-ACTIVATED TRANSCRIPTION FACTOR 1-RELATED"/>
    <property type="match status" value="1"/>
</dbReference>
<feature type="compositionally biased region" description="Low complexity" evidence="6">
    <location>
        <begin position="214"/>
        <end position="234"/>
    </location>
</feature>
<dbReference type="PROSITE" id="PS00463">
    <property type="entry name" value="ZN2_CY6_FUNGAL_1"/>
    <property type="match status" value="1"/>
</dbReference>
<feature type="domain" description="Zn(2)-C6 fungal-type" evidence="8">
    <location>
        <begin position="143"/>
        <end position="173"/>
    </location>
</feature>
<keyword evidence="1" id="KW-0479">Metal-binding</keyword>
<dbReference type="GO" id="GO:0005634">
    <property type="term" value="C:nucleus"/>
    <property type="evidence" value="ECO:0007669"/>
    <property type="project" value="TreeGrafter"/>
</dbReference>
<dbReference type="AlphaFoldDB" id="A0A1L0BZ52"/>
<evidence type="ECO:0000256" key="4">
    <source>
        <dbReference type="ARBA" id="ARBA00023163"/>
    </source>
</evidence>
<dbReference type="GO" id="GO:0000981">
    <property type="term" value="F:DNA-binding transcription factor activity, RNA polymerase II-specific"/>
    <property type="evidence" value="ECO:0007669"/>
    <property type="project" value="InterPro"/>
</dbReference>
<gene>
    <name evidence="9" type="ORF">SAMEA4029009_CIC11G00000000511</name>
</gene>
<dbReference type="SUPFAM" id="SSF57701">
    <property type="entry name" value="Zn2/Cys6 DNA-binding domain"/>
    <property type="match status" value="1"/>
</dbReference>
<dbReference type="SMART" id="SM00906">
    <property type="entry name" value="Fungal_trans"/>
    <property type="match status" value="1"/>
</dbReference>
<name>A0A1L0BZ52_9ASCO</name>